<name>A0A8I0ALT9_9FIRM</name>
<dbReference type="InterPro" id="IPR002491">
    <property type="entry name" value="ABC_transptr_periplasmic_BD"/>
</dbReference>
<organism evidence="5 6">
    <name type="scientific">Blautia segnis</name>
    <dbReference type="NCBI Taxonomy" id="2763030"/>
    <lineage>
        <taxon>Bacteria</taxon>
        <taxon>Bacillati</taxon>
        <taxon>Bacillota</taxon>
        <taxon>Clostridia</taxon>
        <taxon>Lachnospirales</taxon>
        <taxon>Lachnospiraceae</taxon>
        <taxon>Blautia</taxon>
    </lineage>
</organism>
<dbReference type="RefSeq" id="WP_186901905.1">
    <property type="nucleotide sequence ID" value="NZ_JACOOT010000040.1"/>
</dbReference>
<dbReference type="CDD" id="cd01143">
    <property type="entry name" value="YvrC"/>
    <property type="match status" value="1"/>
</dbReference>
<dbReference type="PANTHER" id="PTHR30535">
    <property type="entry name" value="VITAMIN B12-BINDING PROTEIN"/>
    <property type="match status" value="1"/>
</dbReference>
<dbReference type="Proteomes" id="UP000652847">
    <property type="component" value="Unassembled WGS sequence"/>
</dbReference>
<sequence length="303" mass="32572">MKKATLFAAATALLGAVWVSGATVFAETDAFPVTVMDDSGNEVTLKKAPERIVSLAPVDTEILFALGAGDSVTGRTDYCNYPEEAADVDSIGTYMEPNMELILSKSPDLVVASGFIDDNIRQQLEENGTAIFITNASDLEFTEKNIETLGKLIGHDAEAEEVVKNMEDEWTDLSAELESVKEEKSAFIDIGSLYSAGPSSLLDNSMQMIKVENVAADADSAWPQLSAEAVVEANPDVYISLYSTLEDVQQTAGLSDLACLNEDGGFIYIDGSSVEGDMIQRPGPRYVEGLKVLAELVYPEIAE</sequence>
<evidence type="ECO:0000256" key="2">
    <source>
        <dbReference type="ARBA" id="ARBA00022729"/>
    </source>
</evidence>
<dbReference type="EMBL" id="JACOOT010000040">
    <property type="protein sequence ID" value="MBC5652788.1"/>
    <property type="molecule type" value="Genomic_DNA"/>
</dbReference>
<keyword evidence="6" id="KW-1185">Reference proteome</keyword>
<dbReference type="SUPFAM" id="SSF53807">
    <property type="entry name" value="Helical backbone' metal receptor"/>
    <property type="match status" value="1"/>
</dbReference>
<protein>
    <submittedName>
        <fullName evidence="5">ABC transporter substrate-binding protein</fullName>
    </submittedName>
</protein>
<evidence type="ECO:0000313" key="5">
    <source>
        <dbReference type="EMBL" id="MBC5652788.1"/>
    </source>
</evidence>
<evidence type="ECO:0000256" key="1">
    <source>
        <dbReference type="ARBA" id="ARBA00008814"/>
    </source>
</evidence>
<evidence type="ECO:0000259" key="4">
    <source>
        <dbReference type="PROSITE" id="PS50983"/>
    </source>
</evidence>
<feature type="domain" description="Fe/B12 periplasmic-binding" evidence="4">
    <location>
        <begin position="51"/>
        <end position="301"/>
    </location>
</feature>
<evidence type="ECO:0000256" key="3">
    <source>
        <dbReference type="SAM" id="SignalP"/>
    </source>
</evidence>
<comment type="similarity">
    <text evidence="1">Belongs to the bacterial solute-binding protein 8 family.</text>
</comment>
<dbReference type="AlphaFoldDB" id="A0A8I0ALT9"/>
<feature type="chain" id="PRO_5034882583" evidence="3">
    <location>
        <begin position="27"/>
        <end position="303"/>
    </location>
</feature>
<feature type="signal peptide" evidence="3">
    <location>
        <begin position="1"/>
        <end position="26"/>
    </location>
</feature>
<dbReference type="Pfam" id="PF01497">
    <property type="entry name" value="Peripla_BP_2"/>
    <property type="match status" value="1"/>
</dbReference>
<accession>A0A8I0ALT9</accession>
<dbReference type="Gene3D" id="3.40.50.1980">
    <property type="entry name" value="Nitrogenase molybdenum iron protein domain"/>
    <property type="match status" value="2"/>
</dbReference>
<evidence type="ECO:0000313" key="6">
    <source>
        <dbReference type="Proteomes" id="UP000652847"/>
    </source>
</evidence>
<dbReference type="PROSITE" id="PS50983">
    <property type="entry name" value="FE_B12_PBP"/>
    <property type="match status" value="1"/>
</dbReference>
<keyword evidence="2 3" id="KW-0732">Signal</keyword>
<comment type="caution">
    <text evidence="5">The sequence shown here is derived from an EMBL/GenBank/DDBJ whole genome shotgun (WGS) entry which is preliminary data.</text>
</comment>
<dbReference type="InterPro" id="IPR054828">
    <property type="entry name" value="Vit_B12_bind_prot"/>
</dbReference>
<dbReference type="PANTHER" id="PTHR30535:SF34">
    <property type="entry name" value="MOLYBDATE-BINDING PROTEIN MOLA"/>
    <property type="match status" value="1"/>
</dbReference>
<reference evidence="5 6" key="1">
    <citation type="submission" date="2020-08" db="EMBL/GenBank/DDBJ databases">
        <title>Genome public.</title>
        <authorList>
            <person name="Liu C."/>
            <person name="Sun Q."/>
        </authorList>
    </citation>
    <scope>NUCLEOTIDE SEQUENCE [LARGE SCALE GENOMIC DNA]</scope>
    <source>
        <strain evidence="5 6">BX17</strain>
    </source>
</reference>
<gene>
    <name evidence="5" type="ORF">H8S54_17225</name>
</gene>
<dbReference type="NCBIfam" id="NF038402">
    <property type="entry name" value="TroA_like"/>
    <property type="match status" value="1"/>
</dbReference>
<proteinExistence type="inferred from homology"/>
<dbReference type="InterPro" id="IPR050902">
    <property type="entry name" value="ABC_Transporter_SBP"/>
</dbReference>
<dbReference type="GO" id="GO:0071281">
    <property type="term" value="P:cellular response to iron ion"/>
    <property type="evidence" value="ECO:0007669"/>
    <property type="project" value="TreeGrafter"/>
</dbReference>